<keyword evidence="2" id="KW-0067">ATP-binding</keyword>
<dbReference type="Pfam" id="PF13191">
    <property type="entry name" value="AAA_16"/>
    <property type="match status" value="1"/>
</dbReference>
<evidence type="ECO:0000313" key="5">
    <source>
        <dbReference type="Proteomes" id="UP001198862"/>
    </source>
</evidence>
<evidence type="ECO:0000259" key="3">
    <source>
        <dbReference type="PROSITE" id="PS50125"/>
    </source>
</evidence>
<name>A0ABS8KU62_9HYPH</name>
<dbReference type="CDD" id="cd07302">
    <property type="entry name" value="CHD"/>
    <property type="match status" value="1"/>
</dbReference>
<dbReference type="SUPFAM" id="SSF48452">
    <property type="entry name" value="TPR-like"/>
    <property type="match status" value="1"/>
</dbReference>
<dbReference type="Gene3D" id="1.25.40.10">
    <property type="entry name" value="Tetratricopeptide repeat domain"/>
    <property type="match status" value="1"/>
</dbReference>
<feature type="domain" description="Guanylate cyclase" evidence="3">
    <location>
        <begin position="69"/>
        <end position="194"/>
    </location>
</feature>
<dbReference type="EMBL" id="JAJISD010000004">
    <property type="protein sequence ID" value="MCC8429590.1"/>
    <property type="molecule type" value="Genomic_DNA"/>
</dbReference>
<dbReference type="RefSeq" id="WP_230550786.1">
    <property type="nucleotide sequence ID" value="NZ_JAJISD010000004.1"/>
</dbReference>
<accession>A0ABS8KU62</accession>
<comment type="caution">
    <text evidence="4">The sequence shown here is derived from an EMBL/GenBank/DDBJ whole genome shotgun (WGS) entry which is preliminary data.</text>
</comment>
<evidence type="ECO:0000256" key="1">
    <source>
        <dbReference type="ARBA" id="ARBA00022741"/>
    </source>
</evidence>
<evidence type="ECO:0000313" key="4">
    <source>
        <dbReference type="EMBL" id="MCC8429590.1"/>
    </source>
</evidence>
<dbReference type="InterPro" id="IPR029787">
    <property type="entry name" value="Nucleotide_cyclase"/>
</dbReference>
<dbReference type="PANTHER" id="PTHR16305">
    <property type="entry name" value="TESTICULAR SOLUBLE ADENYLYL CYCLASE"/>
    <property type="match status" value="1"/>
</dbReference>
<dbReference type="SMART" id="SM00044">
    <property type="entry name" value="CYCc"/>
    <property type="match status" value="1"/>
</dbReference>
<dbReference type="Pfam" id="PF00211">
    <property type="entry name" value="Guanylate_cyc"/>
    <property type="match status" value="1"/>
</dbReference>
<gene>
    <name evidence="4" type="ORF">LJ725_11480</name>
</gene>
<dbReference type="Gene3D" id="3.30.70.1230">
    <property type="entry name" value="Nucleotide cyclase"/>
    <property type="match status" value="1"/>
</dbReference>
<dbReference type="InterPro" id="IPR001054">
    <property type="entry name" value="A/G_cyclase"/>
</dbReference>
<dbReference type="InterPro" id="IPR041664">
    <property type="entry name" value="AAA_16"/>
</dbReference>
<dbReference type="InterPro" id="IPR027417">
    <property type="entry name" value="P-loop_NTPase"/>
</dbReference>
<proteinExistence type="predicted"/>
<dbReference type="Pfam" id="PF12773">
    <property type="entry name" value="DZR"/>
    <property type="match status" value="1"/>
</dbReference>
<dbReference type="SUPFAM" id="SSF52540">
    <property type="entry name" value="P-loop containing nucleoside triphosphate hydrolases"/>
    <property type="match status" value="1"/>
</dbReference>
<dbReference type="Gene3D" id="3.40.50.300">
    <property type="entry name" value="P-loop containing nucleotide triphosphate hydrolases"/>
    <property type="match status" value="1"/>
</dbReference>
<dbReference type="SUPFAM" id="SSF55073">
    <property type="entry name" value="Nucleotide cyclase"/>
    <property type="match status" value="1"/>
</dbReference>
<keyword evidence="1" id="KW-0547">Nucleotide-binding</keyword>
<dbReference type="Proteomes" id="UP001198862">
    <property type="component" value="Unassembled WGS sequence"/>
</dbReference>
<dbReference type="InterPro" id="IPR025874">
    <property type="entry name" value="DZR"/>
</dbReference>
<dbReference type="InterPro" id="IPR011990">
    <property type="entry name" value="TPR-like_helical_dom_sf"/>
</dbReference>
<reference evidence="4 5" key="1">
    <citation type="submission" date="2021-11" db="EMBL/GenBank/DDBJ databases">
        <authorList>
            <person name="Lee D.-H."/>
            <person name="Kim S.-B."/>
        </authorList>
    </citation>
    <scope>NUCLEOTIDE SEQUENCE [LARGE SCALE GENOMIC DNA]</scope>
    <source>
        <strain evidence="4 5">KCTC 52223</strain>
    </source>
</reference>
<evidence type="ECO:0000256" key="2">
    <source>
        <dbReference type="ARBA" id="ARBA00022840"/>
    </source>
</evidence>
<protein>
    <submittedName>
        <fullName evidence="4">AAA family ATPase</fullName>
    </submittedName>
</protein>
<sequence>MRCSACDTNNASDARFCIDCGAALGRACPSCHSSNPPAARFCGQCGTALATKTATSKPPASDGELKQITVLFADVSGSTELIERLDPEEAARRLAPAIEAMHEAVRRFEGSVVKVQGDGVMALFGAPNPQEDHAVRACCAALAMQASVKALPGGALPIRVGVHSGEVLARTVATDFSTDFDATGITVHIANRLEGLAPLGGIAISPATLRGARQFVSVDSMGDREVRGLSAPMEVFLLTGLRRGPTSQRFSLERERSGFVGRDAELALLERNLERATEGDGCAVGVVAEAGIGKSRLAFEFAERCRAQGIRVLEGRALAHSRATPFEPVIDILRAFFEIAPDDTAERGRAKAAELLDRIDPGLSSELPLLVDFLGLGSGAPPLPRMDPGTRRDRLESLFRRLARAAGATTPAVILLEDLHFMDSGSESLIEVLAEAMIGTRLLLLVNFRPGYAAPWMRGDHYDQVSLAPLRKNAADELASHLLGDDRSVAPLLPLIADRARGNPFFIEELVRKFADGGHLAGEPGAYRLLRIPDMKTVPDNVQAIVAARVDSRPETERTLLQTAAVIGREFMVPILEHVAGLAEAVVNMSLHRLSTAGLVYETGGPPPGTFAFKHPMLQEVVYRSLVSDKRRALHSAVAAELEKTLPDPGGAQAGFIAYHLEEAGNIPQAASYNMKAAMWHGTRDPAQALEAWKRVRRLLLSLPLEGPARYPLLMASGQIVNFAWREGLTAADVEPYYTEALEIARSLGDMRAITLVTAAYGRALGSTGSAMDYVAKVSEARDLLDPQKHAGLAAVLTTIRCHALRLAGDLRAALADNDVALANVDKVEEQDQQTLGFRVDVWVKGMRGQTLAMMGRYDEARALATELIASDESKVDVLHRLQAHATMADIAWGTGDVTLATEHCAAAHRLGEKSGNPYLMVYGRAYAGLGQAMRGEYSEATTTLSNTLRLARERQAGLENEARILCDLAYVQLRAGLTDRAQATAEEAAAVARRRDAKVWLAYAEWLIRGPASPAFRSLLAESGAELLTHLPSPHG</sequence>
<dbReference type="PROSITE" id="PS50125">
    <property type="entry name" value="GUANYLATE_CYCLASE_2"/>
    <property type="match status" value="1"/>
</dbReference>
<organism evidence="4 5">
    <name type="scientific">Reyranella aquatilis</name>
    <dbReference type="NCBI Taxonomy" id="2035356"/>
    <lineage>
        <taxon>Bacteria</taxon>
        <taxon>Pseudomonadati</taxon>
        <taxon>Pseudomonadota</taxon>
        <taxon>Alphaproteobacteria</taxon>
        <taxon>Hyphomicrobiales</taxon>
        <taxon>Reyranellaceae</taxon>
        <taxon>Reyranella</taxon>
    </lineage>
</organism>
<keyword evidence="5" id="KW-1185">Reference proteome</keyword>
<dbReference type="PANTHER" id="PTHR16305:SF28">
    <property type="entry name" value="GUANYLATE CYCLASE DOMAIN-CONTAINING PROTEIN"/>
    <property type="match status" value="1"/>
</dbReference>